<sequence length="493" mass="53827">MIGKRLPIRLRAALAAALTAALAFTVGAWWLRHEVYASKMNDARNRASLSLGIIEQRYQRGADSHQFLSENADAWVIVDHTGRFVEGDPDLEPFVPDPLGVHPDLPGPTVIIERDLHFGTVTSEARPGSEEFADRDFRVMSSTFRGRGLLDGRPTAPVENLTLHVLVTPRDAEAAVGAVDQVLYLGIPAAVLLVALIVWATTARALRPVEDIQQRLRTITSRDLSLRVPVPPRRDEIARLAATTNDTLDRLERAAERQRRFTADASHELRTPLASLRADLEVALHYPDDTNWHDVIRDTLGDAERLEQLTEDLLLLAELDNHTPPAPRPVELGILARKAAAQARRHAPTSIQIDCSVSGNATVQGDARQLERLLRNLLDNAERHARNRVLVTVSAHDATALIEVRDDGPGIPAEHRERIFERFTRLDASRNRTSGGTGLGLAIAREIAHHHGGTLTFNDTPPAAGAHFVAALPLTPDTATTPGTASGAPSQPA</sequence>
<dbReference type="InterPro" id="IPR036097">
    <property type="entry name" value="HisK_dim/P_sf"/>
</dbReference>
<evidence type="ECO:0000256" key="8">
    <source>
        <dbReference type="ARBA" id="ARBA00022989"/>
    </source>
</evidence>
<dbReference type="PROSITE" id="PS50109">
    <property type="entry name" value="HIS_KIN"/>
    <property type="match status" value="1"/>
</dbReference>
<evidence type="ECO:0000256" key="7">
    <source>
        <dbReference type="ARBA" id="ARBA00022777"/>
    </source>
</evidence>
<dbReference type="SUPFAM" id="SSF47384">
    <property type="entry name" value="Homodimeric domain of signal transducing histidine kinase"/>
    <property type="match status" value="1"/>
</dbReference>
<reference evidence="16" key="1">
    <citation type="submission" date="2015-07" db="EMBL/GenBank/DDBJ databases">
        <authorList>
            <person name="Ju K.-S."/>
            <person name="Doroghazi J.R."/>
            <person name="Metcalf W.W."/>
        </authorList>
    </citation>
    <scope>NUCLEOTIDE SEQUENCE [LARGE SCALE GENOMIC DNA]</scope>
    <source>
        <strain evidence="16">NRRL ISP-5002</strain>
    </source>
</reference>
<name>A0A0N0XWW4_9ACTN</name>
<feature type="coiled-coil region" evidence="11">
    <location>
        <begin position="360"/>
        <end position="387"/>
    </location>
</feature>
<dbReference type="Gene3D" id="3.30.565.10">
    <property type="entry name" value="Histidine kinase-like ATPase, C-terminal domain"/>
    <property type="match status" value="1"/>
</dbReference>
<evidence type="ECO:0000256" key="10">
    <source>
        <dbReference type="ARBA" id="ARBA00023136"/>
    </source>
</evidence>
<keyword evidence="4" id="KW-0597">Phosphoprotein</keyword>
<dbReference type="Pfam" id="PF00512">
    <property type="entry name" value="HisKA"/>
    <property type="match status" value="1"/>
</dbReference>
<keyword evidence="5" id="KW-0808">Transferase</keyword>
<comment type="subcellular location">
    <subcellularLocation>
        <location evidence="2">Cell membrane</location>
    </subcellularLocation>
</comment>
<dbReference type="SUPFAM" id="SSF158472">
    <property type="entry name" value="HAMP domain-like"/>
    <property type="match status" value="1"/>
</dbReference>
<dbReference type="PANTHER" id="PTHR45436">
    <property type="entry name" value="SENSOR HISTIDINE KINASE YKOH"/>
    <property type="match status" value="1"/>
</dbReference>
<evidence type="ECO:0000256" key="12">
    <source>
        <dbReference type="SAM" id="MobiDB-lite"/>
    </source>
</evidence>
<comment type="catalytic activity">
    <reaction evidence="1">
        <text>ATP + protein L-histidine = ADP + protein N-phospho-L-histidine.</text>
        <dbReference type="EC" id="2.7.13.3"/>
    </reaction>
</comment>
<feature type="domain" description="Histidine kinase" evidence="13">
    <location>
        <begin position="264"/>
        <end position="476"/>
    </location>
</feature>
<evidence type="ECO:0000259" key="13">
    <source>
        <dbReference type="PROSITE" id="PS50109"/>
    </source>
</evidence>
<feature type="domain" description="HAMP" evidence="14">
    <location>
        <begin position="203"/>
        <end position="256"/>
    </location>
</feature>
<dbReference type="SUPFAM" id="SSF55874">
    <property type="entry name" value="ATPase domain of HSP90 chaperone/DNA topoisomerase II/histidine kinase"/>
    <property type="match status" value="1"/>
</dbReference>
<dbReference type="Gene3D" id="6.10.340.10">
    <property type="match status" value="1"/>
</dbReference>
<evidence type="ECO:0000259" key="14">
    <source>
        <dbReference type="PROSITE" id="PS50885"/>
    </source>
</evidence>
<dbReference type="InterPro" id="IPR003594">
    <property type="entry name" value="HATPase_dom"/>
</dbReference>
<dbReference type="GO" id="GO:0000155">
    <property type="term" value="F:phosphorelay sensor kinase activity"/>
    <property type="evidence" value="ECO:0007669"/>
    <property type="project" value="InterPro"/>
</dbReference>
<evidence type="ECO:0000256" key="9">
    <source>
        <dbReference type="ARBA" id="ARBA00023012"/>
    </source>
</evidence>
<dbReference type="CDD" id="cd00082">
    <property type="entry name" value="HisKA"/>
    <property type="match status" value="1"/>
</dbReference>
<dbReference type="CDD" id="cd06225">
    <property type="entry name" value="HAMP"/>
    <property type="match status" value="1"/>
</dbReference>
<dbReference type="CDD" id="cd00075">
    <property type="entry name" value="HATPase"/>
    <property type="match status" value="1"/>
</dbReference>
<dbReference type="PROSITE" id="PS50885">
    <property type="entry name" value="HAMP"/>
    <property type="match status" value="1"/>
</dbReference>
<keyword evidence="11" id="KW-0175">Coiled coil</keyword>
<dbReference type="EMBL" id="LGKG01000101">
    <property type="protein sequence ID" value="KPC64404.1"/>
    <property type="molecule type" value="Genomic_DNA"/>
</dbReference>
<organism evidence="15 16">
    <name type="scientific">Streptomyces chattanoogensis</name>
    <dbReference type="NCBI Taxonomy" id="66876"/>
    <lineage>
        <taxon>Bacteria</taxon>
        <taxon>Bacillati</taxon>
        <taxon>Actinomycetota</taxon>
        <taxon>Actinomycetes</taxon>
        <taxon>Kitasatosporales</taxon>
        <taxon>Streptomycetaceae</taxon>
        <taxon>Streptomyces</taxon>
    </lineage>
</organism>
<dbReference type="InterPro" id="IPR004358">
    <property type="entry name" value="Sig_transdc_His_kin-like_C"/>
</dbReference>
<evidence type="ECO:0000256" key="3">
    <source>
        <dbReference type="ARBA" id="ARBA00012438"/>
    </source>
</evidence>
<keyword evidence="8" id="KW-1133">Transmembrane helix</keyword>
<keyword evidence="16" id="KW-1185">Reference proteome</keyword>
<dbReference type="GO" id="GO:0005886">
    <property type="term" value="C:plasma membrane"/>
    <property type="evidence" value="ECO:0007669"/>
    <property type="project" value="UniProtKB-SubCell"/>
</dbReference>
<keyword evidence="10" id="KW-0472">Membrane</keyword>
<evidence type="ECO:0000256" key="4">
    <source>
        <dbReference type="ARBA" id="ARBA00022553"/>
    </source>
</evidence>
<dbReference type="SMART" id="SM00388">
    <property type="entry name" value="HisKA"/>
    <property type="match status" value="1"/>
</dbReference>
<evidence type="ECO:0000256" key="2">
    <source>
        <dbReference type="ARBA" id="ARBA00004236"/>
    </source>
</evidence>
<dbReference type="SMART" id="SM00387">
    <property type="entry name" value="HATPase_c"/>
    <property type="match status" value="1"/>
</dbReference>
<evidence type="ECO:0000313" key="15">
    <source>
        <dbReference type="EMBL" id="KPC64404.1"/>
    </source>
</evidence>
<dbReference type="SMART" id="SM00304">
    <property type="entry name" value="HAMP"/>
    <property type="match status" value="1"/>
</dbReference>
<evidence type="ECO:0000256" key="6">
    <source>
        <dbReference type="ARBA" id="ARBA00022692"/>
    </source>
</evidence>
<dbReference type="EC" id="2.7.13.3" evidence="3"/>
<keyword evidence="7" id="KW-0418">Kinase</keyword>
<evidence type="ECO:0000256" key="1">
    <source>
        <dbReference type="ARBA" id="ARBA00000085"/>
    </source>
</evidence>
<dbReference type="Proteomes" id="UP000037982">
    <property type="component" value="Unassembled WGS sequence"/>
</dbReference>
<gene>
    <name evidence="15" type="ORF">ADL29_12660</name>
</gene>
<feature type="region of interest" description="Disordered" evidence="12">
    <location>
        <begin position="474"/>
        <end position="493"/>
    </location>
</feature>
<dbReference type="Pfam" id="PF00672">
    <property type="entry name" value="HAMP"/>
    <property type="match status" value="1"/>
</dbReference>
<dbReference type="InterPro" id="IPR036890">
    <property type="entry name" value="HATPase_C_sf"/>
</dbReference>
<comment type="caution">
    <text evidence="15">The sequence shown here is derived from an EMBL/GenBank/DDBJ whole genome shotgun (WGS) entry which is preliminary data.</text>
</comment>
<dbReference type="InterPro" id="IPR003661">
    <property type="entry name" value="HisK_dim/P_dom"/>
</dbReference>
<keyword evidence="6" id="KW-0812">Transmembrane</keyword>
<dbReference type="RefSeq" id="WP_063788458.1">
    <property type="nucleotide sequence ID" value="NZ_LGKG01000101.1"/>
</dbReference>
<dbReference type="Pfam" id="PF02518">
    <property type="entry name" value="HATPase_c"/>
    <property type="match status" value="1"/>
</dbReference>
<evidence type="ECO:0000256" key="5">
    <source>
        <dbReference type="ARBA" id="ARBA00022679"/>
    </source>
</evidence>
<dbReference type="InterPro" id="IPR050428">
    <property type="entry name" value="TCS_sensor_his_kinase"/>
</dbReference>
<evidence type="ECO:0000256" key="11">
    <source>
        <dbReference type="SAM" id="Coils"/>
    </source>
</evidence>
<dbReference type="AlphaFoldDB" id="A0A0N0XWW4"/>
<proteinExistence type="predicted"/>
<protein>
    <recommendedName>
        <fullName evidence="3">histidine kinase</fullName>
        <ecNumber evidence="3">2.7.13.3</ecNumber>
    </recommendedName>
</protein>
<dbReference type="InterPro" id="IPR005467">
    <property type="entry name" value="His_kinase_dom"/>
</dbReference>
<dbReference type="PRINTS" id="PR00344">
    <property type="entry name" value="BCTRLSENSOR"/>
</dbReference>
<dbReference type="PATRIC" id="fig|66876.3.peg.2787"/>
<evidence type="ECO:0000313" key="16">
    <source>
        <dbReference type="Proteomes" id="UP000037982"/>
    </source>
</evidence>
<dbReference type="PANTHER" id="PTHR45436:SF5">
    <property type="entry name" value="SENSOR HISTIDINE KINASE TRCS"/>
    <property type="match status" value="1"/>
</dbReference>
<dbReference type="Gene3D" id="1.10.287.130">
    <property type="match status" value="1"/>
</dbReference>
<accession>A0A0N0XWW4</accession>
<keyword evidence="9" id="KW-0902">Two-component regulatory system</keyword>
<dbReference type="InterPro" id="IPR003660">
    <property type="entry name" value="HAMP_dom"/>
</dbReference>